<evidence type="ECO:0000313" key="3">
    <source>
        <dbReference type="Proteomes" id="UP000628448"/>
    </source>
</evidence>
<evidence type="ECO:0000313" key="2">
    <source>
        <dbReference type="EMBL" id="MBG9378132.1"/>
    </source>
</evidence>
<keyword evidence="1" id="KW-0812">Transmembrane</keyword>
<organism evidence="2 3">
    <name type="scientific">Panacibacter microcysteis</name>
    <dbReference type="NCBI Taxonomy" id="2793269"/>
    <lineage>
        <taxon>Bacteria</taxon>
        <taxon>Pseudomonadati</taxon>
        <taxon>Bacteroidota</taxon>
        <taxon>Chitinophagia</taxon>
        <taxon>Chitinophagales</taxon>
        <taxon>Chitinophagaceae</taxon>
        <taxon>Panacibacter</taxon>
    </lineage>
</organism>
<name>A0A931GZD0_9BACT</name>
<protein>
    <submittedName>
        <fullName evidence="2">Ferritin-like domain-containing protein</fullName>
    </submittedName>
</protein>
<dbReference type="InterPro" id="IPR012348">
    <property type="entry name" value="RNR-like"/>
</dbReference>
<dbReference type="AlphaFoldDB" id="A0A931GZD0"/>
<gene>
    <name evidence="2" type="ORF">I5907_17980</name>
</gene>
<reference evidence="2" key="1">
    <citation type="submission" date="2020-11" db="EMBL/GenBank/DDBJ databases">
        <title>Bacterial whole genome sequence for Panacibacter sp. DH6.</title>
        <authorList>
            <person name="Le V."/>
            <person name="Ko S."/>
            <person name="Ahn C.-Y."/>
            <person name="Oh H.-M."/>
        </authorList>
    </citation>
    <scope>NUCLEOTIDE SEQUENCE</scope>
    <source>
        <strain evidence="2">DH6</strain>
    </source>
</reference>
<dbReference type="EMBL" id="JADWYR010000002">
    <property type="protein sequence ID" value="MBG9378132.1"/>
    <property type="molecule type" value="Genomic_DNA"/>
</dbReference>
<feature type="transmembrane region" description="Helical" evidence="1">
    <location>
        <begin position="189"/>
        <end position="216"/>
    </location>
</feature>
<keyword evidence="1" id="KW-0472">Membrane</keyword>
<dbReference type="Proteomes" id="UP000628448">
    <property type="component" value="Unassembled WGS sequence"/>
</dbReference>
<dbReference type="GO" id="GO:0016491">
    <property type="term" value="F:oxidoreductase activity"/>
    <property type="evidence" value="ECO:0007669"/>
    <property type="project" value="InterPro"/>
</dbReference>
<dbReference type="RefSeq" id="WP_196992186.1">
    <property type="nucleotide sequence ID" value="NZ_JADWYR010000002.1"/>
</dbReference>
<comment type="caution">
    <text evidence="2">The sequence shown here is derived from an EMBL/GenBank/DDBJ whole genome shotgun (WGS) entry which is preliminary data.</text>
</comment>
<keyword evidence="3" id="KW-1185">Reference proteome</keyword>
<dbReference type="InterPro" id="IPR009078">
    <property type="entry name" value="Ferritin-like_SF"/>
</dbReference>
<keyword evidence="1" id="KW-1133">Transmembrane helix</keyword>
<sequence length="253" mass="29990">MSTTIKWINHFSANALRQRIDWNLKPAINNKEMREILPSLQAWQLGETSDGRHLIFAATKYAWRISDPAYIEAVKLFIKEEQKHGNNLGRYLDLIQQPRIQKNWGDTLFRKIRYFNTNMELWTLTVITVESTAQVFYQCLKDATGCRLLKQICTDILIDEAYHIDFQLERLYILFSNKSFVQRLIVEKMYFMFFYTTILVVWCAHKKLFMAGGVTFSKYLRKMIFKYRKTISRITAVQRGMKEKFNKAYGVSS</sequence>
<proteinExistence type="predicted"/>
<accession>A0A931GZD0</accession>
<evidence type="ECO:0000256" key="1">
    <source>
        <dbReference type="SAM" id="Phobius"/>
    </source>
</evidence>
<dbReference type="Gene3D" id="1.10.620.20">
    <property type="entry name" value="Ribonucleotide Reductase, subunit A"/>
    <property type="match status" value="1"/>
</dbReference>
<dbReference type="SUPFAM" id="SSF47240">
    <property type="entry name" value="Ferritin-like"/>
    <property type="match status" value="1"/>
</dbReference>